<feature type="region of interest" description="Disordered" evidence="1">
    <location>
        <begin position="222"/>
        <end position="256"/>
    </location>
</feature>
<dbReference type="InterPro" id="IPR021869">
    <property type="entry name" value="RNase_Zc3h12_NYN"/>
</dbReference>
<evidence type="ECO:0000256" key="1">
    <source>
        <dbReference type="SAM" id="MobiDB-lite"/>
    </source>
</evidence>
<protein>
    <recommendedName>
        <fullName evidence="2">RNase NYN domain-containing protein</fullName>
    </recommendedName>
</protein>
<feature type="compositionally biased region" description="Polar residues" evidence="1">
    <location>
        <begin position="123"/>
        <end position="137"/>
    </location>
</feature>
<reference evidence="3" key="1">
    <citation type="submission" date="2021-01" db="EMBL/GenBank/DDBJ databases">
        <authorList>
            <person name="Corre E."/>
            <person name="Pelletier E."/>
            <person name="Niang G."/>
            <person name="Scheremetjew M."/>
            <person name="Finn R."/>
            <person name="Kale V."/>
            <person name="Holt S."/>
            <person name="Cochrane G."/>
            <person name="Meng A."/>
            <person name="Brown T."/>
            <person name="Cohen L."/>
        </authorList>
    </citation>
    <scope>NUCLEOTIDE SEQUENCE</scope>
    <source>
        <strain evidence="3">GSO104</strain>
    </source>
</reference>
<feature type="region of interest" description="Disordered" evidence="1">
    <location>
        <begin position="310"/>
        <end position="329"/>
    </location>
</feature>
<sequence length="612" mass="69936">MSRRPRLVEEGSPISYDDDSYDRNRKKHKTASILTKSSSSARKRENTSLVAASAAWSSGRKKRYVGGGAGGVRTRLVIGGNDETEPDSNDYGKDDHHSNNFTNDNHPLKQKQQLKQKFEHSQTEQPQTTNPPSSSHFTVDATYTAAALPHHTATLPFQHNTLNTTAIGAATTSPPPPITTTTYFPSSPNLSYENDIDMEGENKQNDHQRHHYQNNSHHFNNIQQQKQSTRDQQQQHYHEQHPTANIGNYGFHSVNHTESTYLPSHQQQSQFRANNQADPLQQQHQLYEYQQQQQQPIHTSEEQQHNYQFSSFPLSSIPPPPQPQQQSSFKSPLIVIDGANVAHIYADAASSTKTKEHTKKPNVQGIQIVVDYFKEFNCRVIVVLPATWMRSKPSEHDLNRENAMMMTPQLETLEHLKSSGHLCIAPPKDDDDAYILAIARKAEEQGLQERREMKMIQQKHEQIANSESFDSMEEDEEFGVVVTSGIDDEKDDDDDDKTFWGRGYVVSADFFRDAIQREERTKRREKKGVNDYSCDISLKKWLERGICDDNDDHSLISRAHCNSSGPGRISYSFCYLGSVDEFGNAILDFVPNPRHPLVEWIERIRRRKTKHY</sequence>
<proteinExistence type="predicted"/>
<dbReference type="Gene3D" id="3.40.50.11980">
    <property type="match status" value="1"/>
</dbReference>
<feature type="domain" description="RNase NYN" evidence="2">
    <location>
        <begin position="333"/>
        <end position="442"/>
    </location>
</feature>
<accession>A0A7S4R693</accession>
<evidence type="ECO:0000259" key="2">
    <source>
        <dbReference type="Pfam" id="PF11977"/>
    </source>
</evidence>
<evidence type="ECO:0000313" key="3">
    <source>
        <dbReference type="EMBL" id="CAE4602638.1"/>
    </source>
</evidence>
<feature type="compositionally biased region" description="Low complexity" evidence="1">
    <location>
        <begin position="179"/>
        <end position="188"/>
    </location>
</feature>
<feature type="region of interest" description="Disordered" evidence="1">
    <location>
        <begin position="1"/>
        <end position="137"/>
    </location>
</feature>
<dbReference type="EMBL" id="HBNS01015606">
    <property type="protein sequence ID" value="CAE4602638.1"/>
    <property type="molecule type" value="Transcribed_RNA"/>
</dbReference>
<feature type="region of interest" description="Disordered" evidence="1">
    <location>
        <begin position="167"/>
        <end position="197"/>
    </location>
</feature>
<name>A0A7S4R693_9STRA</name>
<dbReference type="AlphaFoldDB" id="A0A7S4R693"/>
<gene>
    <name evidence="3" type="ORF">DBRI00130_LOCUS12526</name>
</gene>
<feature type="compositionally biased region" description="Low complexity" evidence="1">
    <location>
        <begin position="223"/>
        <end position="235"/>
    </location>
</feature>
<organism evidence="3">
    <name type="scientific">Ditylum brightwellii</name>
    <dbReference type="NCBI Taxonomy" id="49249"/>
    <lineage>
        <taxon>Eukaryota</taxon>
        <taxon>Sar</taxon>
        <taxon>Stramenopiles</taxon>
        <taxon>Ochrophyta</taxon>
        <taxon>Bacillariophyta</taxon>
        <taxon>Mediophyceae</taxon>
        <taxon>Lithodesmiophycidae</taxon>
        <taxon>Lithodesmiales</taxon>
        <taxon>Lithodesmiaceae</taxon>
        <taxon>Ditylum</taxon>
    </lineage>
</organism>
<dbReference type="Pfam" id="PF11977">
    <property type="entry name" value="RNase_Zc3h12a"/>
    <property type="match status" value="1"/>
</dbReference>